<feature type="non-terminal residue" evidence="1">
    <location>
        <position position="1"/>
    </location>
</feature>
<dbReference type="Proteomes" id="UP000824890">
    <property type="component" value="Unassembled WGS sequence"/>
</dbReference>
<proteinExistence type="predicted"/>
<reference evidence="1 2" key="1">
    <citation type="submission" date="2021-05" db="EMBL/GenBank/DDBJ databases">
        <title>Genome Assembly of Synthetic Allotetraploid Brassica napus Reveals Homoeologous Exchanges between Subgenomes.</title>
        <authorList>
            <person name="Davis J.T."/>
        </authorList>
    </citation>
    <scope>NUCLEOTIDE SEQUENCE [LARGE SCALE GENOMIC DNA]</scope>
    <source>
        <strain evidence="2">cv. Da-Ae</strain>
        <tissue evidence="1">Seedling</tissue>
    </source>
</reference>
<evidence type="ECO:0000313" key="2">
    <source>
        <dbReference type="Proteomes" id="UP000824890"/>
    </source>
</evidence>
<evidence type="ECO:0000313" key="1">
    <source>
        <dbReference type="EMBL" id="KAH0850088.1"/>
    </source>
</evidence>
<organism evidence="1 2">
    <name type="scientific">Brassica napus</name>
    <name type="common">Rape</name>
    <dbReference type="NCBI Taxonomy" id="3708"/>
    <lineage>
        <taxon>Eukaryota</taxon>
        <taxon>Viridiplantae</taxon>
        <taxon>Streptophyta</taxon>
        <taxon>Embryophyta</taxon>
        <taxon>Tracheophyta</taxon>
        <taxon>Spermatophyta</taxon>
        <taxon>Magnoliopsida</taxon>
        <taxon>eudicotyledons</taxon>
        <taxon>Gunneridae</taxon>
        <taxon>Pentapetalae</taxon>
        <taxon>rosids</taxon>
        <taxon>malvids</taxon>
        <taxon>Brassicales</taxon>
        <taxon>Brassicaceae</taxon>
        <taxon>Brassiceae</taxon>
        <taxon>Brassica</taxon>
    </lineage>
</organism>
<protein>
    <submittedName>
        <fullName evidence="1">Uncharacterized protein</fullName>
    </submittedName>
</protein>
<keyword evidence="2" id="KW-1185">Reference proteome</keyword>
<comment type="caution">
    <text evidence="1">The sequence shown here is derived from an EMBL/GenBank/DDBJ whole genome shotgun (WGS) entry which is preliminary data.</text>
</comment>
<sequence>CDLSGAPARTGVLRELKEPSIFGFCFQSEQIWVRSDLAFAGKMVKRRCLCLCSRRRPVPVRLAGLVFQVLVRASPLRLGVTAVLRLTAQRTSRTTPVMASPALKDELSLLCSVACFSRSFIYSFSTSFPFSQAPADNFFVHLLSPPHPLCRVAGWGALFTVALTRVYIFVVCCVSLGSGAPERKPAASVDACLSHFGECLTELASSYSLDDLVRYPWHDREYTCTSSSPPPPPS</sequence>
<gene>
    <name evidence="1" type="ORF">HID58_095793</name>
</gene>
<name>A0ABQ7X2B7_BRANA</name>
<accession>A0ABQ7X2B7</accession>
<dbReference type="EMBL" id="JAGKQM010002171">
    <property type="protein sequence ID" value="KAH0850088.1"/>
    <property type="molecule type" value="Genomic_DNA"/>
</dbReference>